<gene>
    <name evidence="1" type="ORF">Tci_925438</name>
</gene>
<proteinExistence type="predicted"/>
<feature type="non-terminal residue" evidence="1">
    <location>
        <position position="1"/>
    </location>
</feature>
<sequence length="58" mass="5740">GAHAQLVVGERQVGYLGAAQVVHVHAQRPAGIGRGGALYGEHVGGRVGVDGVVVGEAT</sequence>
<protein>
    <submittedName>
        <fullName evidence="1">Uncharacterized protein</fullName>
    </submittedName>
</protein>
<reference evidence="1" key="1">
    <citation type="journal article" date="2019" name="Sci. Rep.">
        <title>Draft genome of Tanacetum cinerariifolium, the natural source of mosquito coil.</title>
        <authorList>
            <person name="Yamashiro T."/>
            <person name="Shiraishi A."/>
            <person name="Satake H."/>
            <person name="Nakayama K."/>
        </authorList>
    </citation>
    <scope>NUCLEOTIDE SEQUENCE</scope>
</reference>
<name>A0A699X1U1_TANCI</name>
<organism evidence="1">
    <name type="scientific">Tanacetum cinerariifolium</name>
    <name type="common">Dalmatian daisy</name>
    <name type="synonym">Chrysanthemum cinerariifolium</name>
    <dbReference type="NCBI Taxonomy" id="118510"/>
    <lineage>
        <taxon>Eukaryota</taxon>
        <taxon>Viridiplantae</taxon>
        <taxon>Streptophyta</taxon>
        <taxon>Embryophyta</taxon>
        <taxon>Tracheophyta</taxon>
        <taxon>Spermatophyta</taxon>
        <taxon>Magnoliopsida</taxon>
        <taxon>eudicotyledons</taxon>
        <taxon>Gunneridae</taxon>
        <taxon>Pentapetalae</taxon>
        <taxon>asterids</taxon>
        <taxon>campanulids</taxon>
        <taxon>Asterales</taxon>
        <taxon>Asteraceae</taxon>
        <taxon>Asteroideae</taxon>
        <taxon>Anthemideae</taxon>
        <taxon>Anthemidinae</taxon>
        <taxon>Tanacetum</taxon>
    </lineage>
</organism>
<accession>A0A699X1U1</accession>
<evidence type="ECO:0000313" key="1">
    <source>
        <dbReference type="EMBL" id="GFD53469.1"/>
    </source>
</evidence>
<comment type="caution">
    <text evidence="1">The sequence shown here is derived from an EMBL/GenBank/DDBJ whole genome shotgun (WGS) entry which is preliminary data.</text>
</comment>
<dbReference type="EMBL" id="BKCJ011794655">
    <property type="protein sequence ID" value="GFD53469.1"/>
    <property type="molecule type" value="Genomic_DNA"/>
</dbReference>
<dbReference type="AlphaFoldDB" id="A0A699X1U1"/>